<feature type="domain" description="Peptide chain release factor" evidence="1">
    <location>
        <begin position="30"/>
        <end position="144"/>
    </location>
</feature>
<dbReference type="EMBL" id="KK785022">
    <property type="protein sequence ID" value="KDO53118.1"/>
    <property type="molecule type" value="Genomic_DNA"/>
</dbReference>
<dbReference type="Gene3D" id="1.20.58.410">
    <property type="entry name" value="Release factor"/>
    <property type="match status" value="1"/>
</dbReference>
<dbReference type="SUPFAM" id="SSF75620">
    <property type="entry name" value="Release factor"/>
    <property type="match status" value="1"/>
</dbReference>
<reference evidence="2 3" key="1">
    <citation type="submission" date="2014-04" db="EMBL/GenBank/DDBJ databases">
        <authorList>
            <consortium name="International Citrus Genome Consortium"/>
            <person name="Gmitter F."/>
            <person name="Chen C."/>
            <person name="Farmerie W."/>
            <person name="Harkins T."/>
            <person name="Desany B."/>
            <person name="Mohiuddin M."/>
            <person name="Kodira C."/>
            <person name="Borodovsky M."/>
            <person name="Lomsadze A."/>
            <person name="Burns P."/>
            <person name="Jenkins J."/>
            <person name="Prochnik S."/>
            <person name="Shu S."/>
            <person name="Chapman J."/>
            <person name="Pitluck S."/>
            <person name="Schmutz J."/>
            <person name="Rokhsar D."/>
        </authorList>
    </citation>
    <scope>NUCLEOTIDE SEQUENCE</scope>
</reference>
<feature type="non-terminal residue" evidence="2">
    <location>
        <position position="144"/>
    </location>
</feature>
<gene>
    <name evidence="2" type="ORF">CISIN_1g0170091mg</name>
</gene>
<proteinExistence type="predicted"/>
<evidence type="ECO:0000259" key="1">
    <source>
        <dbReference type="Pfam" id="PF03462"/>
    </source>
</evidence>
<keyword evidence="3" id="KW-1185">Reference proteome</keyword>
<name>A0A067EDF3_CITSI</name>
<evidence type="ECO:0000313" key="2">
    <source>
        <dbReference type="EMBL" id="KDO53118.1"/>
    </source>
</evidence>
<dbReference type="AlphaFoldDB" id="A0A067EDF3"/>
<dbReference type="Proteomes" id="UP000027120">
    <property type="component" value="Unassembled WGS sequence"/>
</dbReference>
<organism evidence="2 3">
    <name type="scientific">Citrus sinensis</name>
    <name type="common">Sweet orange</name>
    <name type="synonym">Citrus aurantium var. sinensis</name>
    <dbReference type="NCBI Taxonomy" id="2711"/>
    <lineage>
        <taxon>Eukaryota</taxon>
        <taxon>Viridiplantae</taxon>
        <taxon>Streptophyta</taxon>
        <taxon>Embryophyta</taxon>
        <taxon>Tracheophyta</taxon>
        <taxon>Spermatophyta</taxon>
        <taxon>Magnoliopsida</taxon>
        <taxon>eudicotyledons</taxon>
        <taxon>Gunneridae</taxon>
        <taxon>Pentapetalae</taxon>
        <taxon>rosids</taxon>
        <taxon>malvids</taxon>
        <taxon>Sapindales</taxon>
        <taxon>Rutaceae</taxon>
        <taxon>Aurantioideae</taxon>
        <taxon>Citrus</taxon>
    </lineage>
</organism>
<dbReference type="PANTHER" id="PTHR43116">
    <property type="entry name" value="PEPTIDE CHAIN RELEASE FACTOR 2"/>
    <property type="match status" value="1"/>
</dbReference>
<evidence type="ECO:0000313" key="3">
    <source>
        <dbReference type="Proteomes" id="UP000027120"/>
    </source>
</evidence>
<dbReference type="GO" id="GO:0006415">
    <property type="term" value="P:translational termination"/>
    <property type="evidence" value="ECO:0007669"/>
    <property type="project" value="InterPro"/>
</dbReference>
<sequence length="144" mass="15818">MQDFYNLRKDVEAASDRVEEIRASAGLQQLEKELAELEMKAADSSFWDNRAEAQETLQALTDVKDKINLLTDFKTKMDDAVTIVKLTEEMDSTDAGLLEEAASIIKELNKALDQFELTQLLSGPYDKEGAVISITAGAGGTDAQ</sequence>
<dbReference type="InterPro" id="IPR045853">
    <property type="entry name" value="Pep_chain_release_fac_I_sf"/>
</dbReference>
<dbReference type="Pfam" id="PF03462">
    <property type="entry name" value="PCRF"/>
    <property type="match status" value="1"/>
</dbReference>
<accession>A0A067EDF3</accession>
<protein>
    <recommendedName>
        <fullName evidence="1">Peptide chain release factor domain-containing protein</fullName>
    </recommendedName>
</protein>
<dbReference type="PANTHER" id="PTHR43116:SF3">
    <property type="entry name" value="CLASS I PEPTIDE CHAIN RELEASE FACTOR"/>
    <property type="match status" value="1"/>
</dbReference>
<dbReference type="InterPro" id="IPR005139">
    <property type="entry name" value="PCRF"/>
</dbReference>